<protein>
    <submittedName>
        <fullName evidence="1">Uncharacterized protein</fullName>
    </submittedName>
</protein>
<organism evidence="1">
    <name type="scientific">Arundo donax</name>
    <name type="common">Giant reed</name>
    <name type="synonym">Donax arundinaceus</name>
    <dbReference type="NCBI Taxonomy" id="35708"/>
    <lineage>
        <taxon>Eukaryota</taxon>
        <taxon>Viridiplantae</taxon>
        <taxon>Streptophyta</taxon>
        <taxon>Embryophyta</taxon>
        <taxon>Tracheophyta</taxon>
        <taxon>Spermatophyta</taxon>
        <taxon>Magnoliopsida</taxon>
        <taxon>Liliopsida</taxon>
        <taxon>Poales</taxon>
        <taxon>Poaceae</taxon>
        <taxon>PACMAD clade</taxon>
        <taxon>Arundinoideae</taxon>
        <taxon>Arundineae</taxon>
        <taxon>Arundo</taxon>
    </lineage>
</organism>
<dbReference type="EMBL" id="GBRH01233912">
    <property type="protein sequence ID" value="JAD63983.1"/>
    <property type="molecule type" value="Transcribed_RNA"/>
</dbReference>
<proteinExistence type="predicted"/>
<reference evidence="1" key="2">
    <citation type="journal article" date="2015" name="Data Brief">
        <title>Shoot transcriptome of the giant reed, Arundo donax.</title>
        <authorList>
            <person name="Barrero R.A."/>
            <person name="Guerrero F.D."/>
            <person name="Moolhuijzen P."/>
            <person name="Goolsby J.A."/>
            <person name="Tidwell J."/>
            <person name="Bellgard S.E."/>
            <person name="Bellgard M.I."/>
        </authorList>
    </citation>
    <scope>NUCLEOTIDE SEQUENCE</scope>
    <source>
        <tissue evidence="1">Shoot tissue taken approximately 20 cm above the soil surface</tissue>
    </source>
</reference>
<reference evidence="1" key="1">
    <citation type="submission" date="2014-09" db="EMBL/GenBank/DDBJ databases">
        <authorList>
            <person name="Magalhaes I.L.F."/>
            <person name="Oliveira U."/>
            <person name="Santos F.R."/>
            <person name="Vidigal T.H.D.A."/>
            <person name="Brescovit A.D."/>
            <person name="Santos A.J."/>
        </authorList>
    </citation>
    <scope>NUCLEOTIDE SEQUENCE</scope>
    <source>
        <tissue evidence="1">Shoot tissue taken approximately 20 cm above the soil surface</tissue>
    </source>
</reference>
<accession>A0A0A9BP76</accession>
<evidence type="ECO:0000313" key="1">
    <source>
        <dbReference type="EMBL" id="JAD63983.1"/>
    </source>
</evidence>
<sequence length="41" mass="4506">MQASHLSCSLASSNVIHGEVQAFLPEDPVYWFIICNLEGQA</sequence>
<dbReference type="AlphaFoldDB" id="A0A0A9BP76"/>
<name>A0A0A9BP76_ARUDO</name>